<evidence type="ECO:0000313" key="2">
    <source>
        <dbReference type="Proteomes" id="UP001589793"/>
    </source>
</evidence>
<proteinExistence type="predicted"/>
<comment type="caution">
    <text evidence="1">The sequence shown here is derived from an EMBL/GenBank/DDBJ whole genome shotgun (WGS) entry which is preliminary data.</text>
</comment>
<dbReference type="Proteomes" id="UP001589793">
    <property type="component" value="Unassembled WGS sequence"/>
</dbReference>
<reference evidence="1 2" key="1">
    <citation type="submission" date="2024-09" db="EMBL/GenBank/DDBJ databases">
        <authorList>
            <person name="Sun Q."/>
            <person name="Mori K."/>
        </authorList>
    </citation>
    <scope>NUCLEOTIDE SEQUENCE [LARGE SCALE GENOMIC DNA]</scope>
    <source>
        <strain evidence="1 2">CICC 10874</strain>
    </source>
</reference>
<dbReference type="EMBL" id="JBHLSV010000004">
    <property type="protein sequence ID" value="MFC0673124.1"/>
    <property type="molecule type" value="Genomic_DNA"/>
</dbReference>
<dbReference type="RefSeq" id="WP_376978441.1">
    <property type="nucleotide sequence ID" value="NZ_JBHLSV010000004.1"/>
</dbReference>
<gene>
    <name evidence="1" type="ORF">ACFFF6_04040</name>
</gene>
<protein>
    <submittedName>
        <fullName evidence="1">Uncharacterized protein</fullName>
    </submittedName>
</protein>
<accession>A0ABV6R805</accession>
<evidence type="ECO:0000313" key="1">
    <source>
        <dbReference type="EMBL" id="MFC0673124.1"/>
    </source>
</evidence>
<name>A0ABV6R805_9MICO</name>
<sequence length="96" mass="10461">MSFAADDPWNVGPDPLAHGDIADEHADAYALSRLSQLAMRRAGFVLEADEAAALDEWLADLRAVGAVIDYLPRTRQGFFLVYARDGIDTDVVRAPS</sequence>
<organism evidence="1 2">
    <name type="scientific">Brachybacterium hainanense</name>
    <dbReference type="NCBI Taxonomy" id="1541174"/>
    <lineage>
        <taxon>Bacteria</taxon>
        <taxon>Bacillati</taxon>
        <taxon>Actinomycetota</taxon>
        <taxon>Actinomycetes</taxon>
        <taxon>Micrococcales</taxon>
        <taxon>Dermabacteraceae</taxon>
        <taxon>Brachybacterium</taxon>
    </lineage>
</organism>
<keyword evidence="2" id="KW-1185">Reference proteome</keyword>